<gene>
    <name evidence="9" type="primary">LIA1</name>
    <name evidence="10" type="ORF">DL89DRAFT_7871</name>
</gene>
<organism evidence="10 11">
    <name type="scientific">Linderina pennispora</name>
    <dbReference type="NCBI Taxonomy" id="61395"/>
    <lineage>
        <taxon>Eukaryota</taxon>
        <taxon>Fungi</taxon>
        <taxon>Fungi incertae sedis</taxon>
        <taxon>Zoopagomycota</taxon>
        <taxon>Kickxellomycotina</taxon>
        <taxon>Kickxellomycetes</taxon>
        <taxon>Kickxellales</taxon>
        <taxon>Kickxellaceae</taxon>
        <taxon>Linderina</taxon>
    </lineage>
</organism>
<keyword evidence="11" id="KW-1185">Reference proteome</keyword>
<feature type="binding site" evidence="9">
    <location>
        <position position="265"/>
    </location>
    <ligand>
        <name>Fe cation</name>
        <dbReference type="ChEBI" id="CHEBI:24875"/>
        <label>2</label>
    </ligand>
</feature>
<feature type="binding site" evidence="9">
    <location>
        <position position="264"/>
    </location>
    <ligand>
        <name>Fe cation</name>
        <dbReference type="ChEBI" id="CHEBI:24875"/>
        <label>2</label>
    </ligand>
</feature>
<keyword evidence="8 9" id="KW-0386">Hypusine biosynthesis</keyword>
<comment type="catalytic activity">
    <reaction evidence="1 9">
        <text>[eIF5A protein]-deoxyhypusine + AH2 + O2 = [eIF5A protein]-hypusine + A + H2O</text>
        <dbReference type="Rhea" id="RHEA:14101"/>
        <dbReference type="Rhea" id="RHEA-COMP:10144"/>
        <dbReference type="Rhea" id="RHEA-COMP:12592"/>
        <dbReference type="ChEBI" id="CHEBI:13193"/>
        <dbReference type="ChEBI" id="CHEBI:15377"/>
        <dbReference type="ChEBI" id="CHEBI:15379"/>
        <dbReference type="ChEBI" id="CHEBI:17499"/>
        <dbReference type="ChEBI" id="CHEBI:82657"/>
        <dbReference type="ChEBI" id="CHEBI:91175"/>
        <dbReference type="EC" id="1.14.99.29"/>
    </reaction>
</comment>
<protein>
    <recommendedName>
        <fullName evidence="9">Deoxyhypusine hydroxylase</fullName>
        <shortName evidence="9">DOHH</shortName>
        <ecNumber evidence="9">1.14.99.29</ecNumber>
    </recommendedName>
    <alternativeName>
        <fullName evidence="9">Deoxyhypusine dioxygenase</fullName>
    </alternativeName>
    <alternativeName>
        <fullName evidence="9">Deoxyhypusine monooxygenase</fullName>
    </alternativeName>
</protein>
<dbReference type="GO" id="GO:0019135">
    <property type="term" value="F:deoxyhypusine monooxygenase activity"/>
    <property type="evidence" value="ECO:0007669"/>
    <property type="project" value="UniProtKB-UniRule"/>
</dbReference>
<feature type="binding site" evidence="9">
    <location>
        <position position="71"/>
    </location>
    <ligand>
        <name>Fe cation</name>
        <dbReference type="ChEBI" id="CHEBI:24875"/>
        <label>1</label>
    </ligand>
</feature>
<evidence type="ECO:0000256" key="1">
    <source>
        <dbReference type="ARBA" id="ARBA00000068"/>
    </source>
</evidence>
<dbReference type="UniPathway" id="UPA00354"/>
<comment type="cofactor">
    <cofactor evidence="9">
        <name>Fe(2+)</name>
        <dbReference type="ChEBI" id="CHEBI:29033"/>
    </cofactor>
    <text evidence="9">Binds 2 Fe(2+) ions per subunit.</text>
</comment>
<keyword evidence="6 9" id="KW-0408">Iron</keyword>
<dbReference type="OrthoDB" id="421002at2759"/>
<dbReference type="Pfam" id="PF03130">
    <property type="entry name" value="HEAT_PBS"/>
    <property type="match status" value="4"/>
</dbReference>
<evidence type="ECO:0000256" key="3">
    <source>
        <dbReference type="ARBA" id="ARBA00022723"/>
    </source>
</evidence>
<dbReference type="Gene3D" id="1.25.10.10">
    <property type="entry name" value="Leucine-rich Repeat Variant"/>
    <property type="match status" value="2"/>
</dbReference>
<proteinExistence type="inferred from homology"/>
<keyword evidence="4" id="KW-0677">Repeat</keyword>
<sequence>MVNTHITQSVSKWTPTHTKLAELILNESGKVPLFQRYRALFSLKGMGDDMAVDIVCQCLDMEDDSDLFKHEVAYVLGQMGNANALPALNAAMAKVSNNAMVRHEAAESLGAISSLASIPELEKYVNDECKPLADTCILALDKIKFDHSEDAQKADPKPDVSTNVFASIDPAPATTSTRSISELRDMLCDESASLWKRYRAMFALREIGTDEAVLALCEGMELDKSSALFRHEIGFIFGEMQHPASVPALARVLGKVDEAPMVRHEAAEALGSIATPECNEILNKYINDPEPVVRDSCLVALDMYEHENSDEFQYAIIPDAEKSAELVSA</sequence>
<keyword evidence="9" id="KW-0963">Cytoplasm</keyword>
<dbReference type="InterPro" id="IPR016024">
    <property type="entry name" value="ARM-type_fold"/>
</dbReference>
<evidence type="ECO:0000256" key="5">
    <source>
        <dbReference type="ARBA" id="ARBA00023002"/>
    </source>
</evidence>
<comment type="subcellular location">
    <subcellularLocation>
        <location evidence="9">Cytoplasm</location>
    </subcellularLocation>
    <subcellularLocation>
        <location evidence="9">Nucleus</location>
    </subcellularLocation>
</comment>
<dbReference type="HAMAP" id="MF_03101">
    <property type="entry name" value="Deoxyhypusine_hydroxylase"/>
    <property type="match status" value="1"/>
</dbReference>
<comment type="caution">
    <text evidence="10">The sequence shown here is derived from an EMBL/GenBank/DDBJ whole genome shotgun (WGS) entry which is preliminary data.</text>
</comment>
<dbReference type="STRING" id="61395.A0A1Y1WLN6"/>
<comment type="function">
    <text evidence="9">Catalyzes the hydroxylation of the N(6)-(4-aminobutyl)-L-lysine intermediate to form hypusine, an essential post-translational modification only found in mature eIF-5A factor.</text>
</comment>
<keyword evidence="7 9" id="KW-0503">Monooxygenase</keyword>
<dbReference type="EC" id="1.14.99.29" evidence="9"/>
<dbReference type="FunFam" id="1.25.10.10:FF:000099">
    <property type="entry name" value="Deoxyhypusine hydroxylase"/>
    <property type="match status" value="1"/>
</dbReference>
<feature type="binding site" evidence="9">
    <location>
        <position position="103"/>
    </location>
    <ligand>
        <name>Fe cation</name>
        <dbReference type="ChEBI" id="CHEBI:24875"/>
        <label>1</label>
    </ligand>
</feature>
<dbReference type="AlphaFoldDB" id="A0A1Y1WLN6"/>
<keyword evidence="5 9" id="KW-0560">Oxidoreductase</keyword>
<dbReference type="EMBL" id="MCFD01000001">
    <property type="protein sequence ID" value="ORX73994.1"/>
    <property type="molecule type" value="Genomic_DNA"/>
</dbReference>
<feature type="binding site" evidence="9">
    <location>
        <position position="231"/>
    </location>
    <ligand>
        <name>Fe cation</name>
        <dbReference type="ChEBI" id="CHEBI:24875"/>
        <label>2</label>
    </ligand>
</feature>
<dbReference type="PANTHER" id="PTHR12697">
    <property type="entry name" value="PBS LYASE HEAT-LIKE PROTEIN"/>
    <property type="match status" value="1"/>
</dbReference>
<accession>A0A1Y1WLN6</accession>
<evidence type="ECO:0000256" key="9">
    <source>
        <dbReference type="HAMAP-Rule" id="MF_03101"/>
    </source>
</evidence>
<dbReference type="Pfam" id="PF13646">
    <property type="entry name" value="HEAT_2"/>
    <property type="match status" value="1"/>
</dbReference>
<feature type="binding site" evidence="9">
    <location>
        <position position="104"/>
    </location>
    <ligand>
        <name>Fe cation</name>
        <dbReference type="ChEBI" id="CHEBI:24875"/>
        <label>1</label>
    </ligand>
</feature>
<dbReference type="GO" id="GO:0005634">
    <property type="term" value="C:nucleus"/>
    <property type="evidence" value="ECO:0007669"/>
    <property type="project" value="UniProtKB-SubCell"/>
</dbReference>
<dbReference type="InterPro" id="IPR004155">
    <property type="entry name" value="PBS_lyase_HEAT"/>
</dbReference>
<keyword evidence="3 9" id="KW-0479">Metal-binding</keyword>
<reference evidence="10 11" key="1">
    <citation type="submission" date="2016-07" db="EMBL/GenBank/DDBJ databases">
        <title>Pervasive Adenine N6-methylation of Active Genes in Fungi.</title>
        <authorList>
            <consortium name="DOE Joint Genome Institute"/>
            <person name="Mondo S.J."/>
            <person name="Dannebaum R.O."/>
            <person name="Kuo R.C."/>
            <person name="Labutti K."/>
            <person name="Haridas S."/>
            <person name="Kuo A."/>
            <person name="Salamov A."/>
            <person name="Ahrendt S.R."/>
            <person name="Lipzen A."/>
            <person name="Sullivan W."/>
            <person name="Andreopoulos W.B."/>
            <person name="Clum A."/>
            <person name="Lindquist E."/>
            <person name="Daum C."/>
            <person name="Ramamoorthy G.K."/>
            <person name="Gryganskyi A."/>
            <person name="Culley D."/>
            <person name="Magnuson J.K."/>
            <person name="James T.Y."/>
            <person name="O'Malley M.A."/>
            <person name="Stajich J.E."/>
            <person name="Spatafora J.W."/>
            <person name="Visel A."/>
            <person name="Grigoriev I.V."/>
        </authorList>
    </citation>
    <scope>NUCLEOTIDE SEQUENCE [LARGE SCALE GENOMIC DNA]</scope>
    <source>
        <strain evidence="10 11">ATCC 12442</strain>
    </source>
</reference>
<feature type="binding site" evidence="9">
    <location>
        <position position="232"/>
    </location>
    <ligand>
        <name>Fe cation</name>
        <dbReference type="ChEBI" id="CHEBI:24875"/>
        <label>2</label>
    </ligand>
</feature>
<dbReference type="GO" id="GO:0005737">
    <property type="term" value="C:cytoplasm"/>
    <property type="evidence" value="ECO:0007669"/>
    <property type="project" value="UniProtKB-SubCell"/>
</dbReference>
<feature type="binding site" evidence="9">
    <location>
        <position position="70"/>
    </location>
    <ligand>
        <name>Fe cation</name>
        <dbReference type="ChEBI" id="CHEBI:24875"/>
        <label>1</label>
    </ligand>
</feature>
<comment type="similarity">
    <text evidence="9">Belongs to the deoxyhypusine hydroxylase family.</text>
</comment>
<evidence type="ECO:0000256" key="2">
    <source>
        <dbReference type="ARBA" id="ARBA00005041"/>
    </source>
</evidence>
<dbReference type="GO" id="GO:0046872">
    <property type="term" value="F:metal ion binding"/>
    <property type="evidence" value="ECO:0007669"/>
    <property type="project" value="UniProtKB-KW"/>
</dbReference>
<comment type="pathway">
    <text evidence="2 9">Protein modification; eIF5A hypusination.</text>
</comment>
<dbReference type="PANTHER" id="PTHR12697:SF5">
    <property type="entry name" value="DEOXYHYPUSINE HYDROXYLASE"/>
    <property type="match status" value="1"/>
</dbReference>
<name>A0A1Y1WLN6_9FUNG</name>
<dbReference type="InterPro" id="IPR011989">
    <property type="entry name" value="ARM-like"/>
</dbReference>
<evidence type="ECO:0000256" key="4">
    <source>
        <dbReference type="ARBA" id="ARBA00022737"/>
    </source>
</evidence>
<evidence type="ECO:0000256" key="8">
    <source>
        <dbReference type="ARBA" id="ARBA00023256"/>
    </source>
</evidence>
<evidence type="ECO:0000313" key="10">
    <source>
        <dbReference type="EMBL" id="ORX73994.1"/>
    </source>
</evidence>
<evidence type="ECO:0000256" key="6">
    <source>
        <dbReference type="ARBA" id="ARBA00023004"/>
    </source>
</evidence>
<dbReference type="Proteomes" id="UP000193922">
    <property type="component" value="Unassembled WGS sequence"/>
</dbReference>
<dbReference type="SMART" id="SM00567">
    <property type="entry name" value="EZ_HEAT"/>
    <property type="match status" value="6"/>
</dbReference>
<keyword evidence="9" id="KW-0539">Nucleus</keyword>
<evidence type="ECO:0000313" key="11">
    <source>
        <dbReference type="Proteomes" id="UP000193922"/>
    </source>
</evidence>
<evidence type="ECO:0000256" key="7">
    <source>
        <dbReference type="ARBA" id="ARBA00023033"/>
    </source>
</evidence>
<dbReference type="SUPFAM" id="SSF48371">
    <property type="entry name" value="ARM repeat"/>
    <property type="match status" value="1"/>
</dbReference>
<dbReference type="InterPro" id="IPR027517">
    <property type="entry name" value="Deoxyhypusine_hydroxylase"/>
</dbReference>